<gene>
    <name evidence="13" type="ORF">MANES_12G114400v8</name>
</gene>
<keyword evidence="6" id="KW-1133">Transmembrane helix</keyword>
<dbReference type="Pfam" id="PF00067">
    <property type="entry name" value="p450"/>
    <property type="match status" value="1"/>
</dbReference>
<evidence type="ECO:0000313" key="14">
    <source>
        <dbReference type="Proteomes" id="UP000091857"/>
    </source>
</evidence>
<dbReference type="Gene3D" id="1.10.630.10">
    <property type="entry name" value="Cytochrome P450"/>
    <property type="match status" value="1"/>
</dbReference>
<dbReference type="PRINTS" id="PR00385">
    <property type="entry name" value="P450"/>
</dbReference>
<evidence type="ECO:0000256" key="8">
    <source>
        <dbReference type="ARBA" id="ARBA00023004"/>
    </source>
</evidence>
<dbReference type="InterPro" id="IPR001128">
    <property type="entry name" value="Cyt_P450"/>
</dbReference>
<protein>
    <recommendedName>
        <fullName evidence="15">Cytochrome P450</fullName>
    </recommendedName>
</protein>
<keyword evidence="5 11" id="KW-0479">Metal-binding</keyword>
<reference evidence="14" key="1">
    <citation type="journal article" date="2016" name="Nat. Biotechnol.">
        <title>Sequencing wild and cultivated cassava and related species reveals extensive interspecific hybridization and genetic diversity.</title>
        <authorList>
            <person name="Bredeson J.V."/>
            <person name="Lyons J.B."/>
            <person name="Prochnik S.E."/>
            <person name="Wu G.A."/>
            <person name="Ha C.M."/>
            <person name="Edsinger-Gonzales E."/>
            <person name="Grimwood J."/>
            <person name="Schmutz J."/>
            <person name="Rabbi I.Y."/>
            <person name="Egesi C."/>
            <person name="Nauluvula P."/>
            <person name="Lebot V."/>
            <person name="Ndunguru J."/>
            <person name="Mkamilo G."/>
            <person name="Bart R.S."/>
            <person name="Setter T.L."/>
            <person name="Gleadow R.M."/>
            <person name="Kulakow P."/>
            <person name="Ferguson M.E."/>
            <person name="Rounsley S."/>
            <person name="Rokhsar D.S."/>
        </authorList>
    </citation>
    <scope>NUCLEOTIDE SEQUENCE [LARGE SCALE GENOMIC DNA]</scope>
    <source>
        <strain evidence="14">cv. AM560-2</strain>
    </source>
</reference>
<dbReference type="Gramene" id="Manes.12G114400.1.v8.1">
    <property type="protein sequence ID" value="Manes.12G114400.1.v8.1.CDS"/>
    <property type="gene ID" value="Manes.12G114400.v8.1"/>
</dbReference>
<keyword evidence="10" id="KW-0472">Membrane</keyword>
<evidence type="ECO:0000313" key="13">
    <source>
        <dbReference type="EMBL" id="OAY35593.1"/>
    </source>
</evidence>
<evidence type="ECO:0000256" key="1">
    <source>
        <dbReference type="ARBA" id="ARBA00004167"/>
    </source>
</evidence>
<evidence type="ECO:0000256" key="5">
    <source>
        <dbReference type="ARBA" id="ARBA00022723"/>
    </source>
</evidence>
<comment type="similarity">
    <text evidence="2 12">Belongs to the cytochrome P450 family.</text>
</comment>
<comment type="cofactor">
    <cofactor evidence="11">
        <name>heme</name>
        <dbReference type="ChEBI" id="CHEBI:30413"/>
    </cofactor>
</comment>
<dbReference type="InterPro" id="IPR050651">
    <property type="entry name" value="Plant_Cytochrome_P450_Monoox"/>
</dbReference>
<evidence type="ECO:0008006" key="15">
    <source>
        <dbReference type="Google" id="ProtNLM"/>
    </source>
</evidence>
<comment type="caution">
    <text evidence="13">The sequence shown here is derived from an EMBL/GenBank/DDBJ whole genome shotgun (WGS) entry which is preliminary data.</text>
</comment>
<dbReference type="OrthoDB" id="819925at2759"/>
<evidence type="ECO:0000256" key="12">
    <source>
        <dbReference type="RuleBase" id="RU000461"/>
    </source>
</evidence>
<organism evidence="13 14">
    <name type="scientific">Manihot esculenta</name>
    <name type="common">Cassava</name>
    <name type="synonym">Jatropha manihot</name>
    <dbReference type="NCBI Taxonomy" id="3983"/>
    <lineage>
        <taxon>Eukaryota</taxon>
        <taxon>Viridiplantae</taxon>
        <taxon>Streptophyta</taxon>
        <taxon>Embryophyta</taxon>
        <taxon>Tracheophyta</taxon>
        <taxon>Spermatophyta</taxon>
        <taxon>Magnoliopsida</taxon>
        <taxon>eudicotyledons</taxon>
        <taxon>Gunneridae</taxon>
        <taxon>Pentapetalae</taxon>
        <taxon>rosids</taxon>
        <taxon>fabids</taxon>
        <taxon>Malpighiales</taxon>
        <taxon>Euphorbiaceae</taxon>
        <taxon>Crotonoideae</taxon>
        <taxon>Manihoteae</taxon>
        <taxon>Manihot</taxon>
    </lineage>
</organism>
<dbReference type="PANTHER" id="PTHR47947">
    <property type="entry name" value="CYTOCHROME P450 82C3-RELATED"/>
    <property type="match status" value="1"/>
</dbReference>
<keyword evidence="14" id="KW-1185">Reference proteome</keyword>
<dbReference type="GO" id="GO:0016705">
    <property type="term" value="F:oxidoreductase activity, acting on paired donors, with incorporation or reduction of molecular oxygen"/>
    <property type="evidence" value="ECO:0007669"/>
    <property type="project" value="InterPro"/>
</dbReference>
<keyword evidence="7 12" id="KW-0560">Oxidoreductase</keyword>
<dbReference type="InterPro" id="IPR002401">
    <property type="entry name" value="Cyt_P450_E_grp-I"/>
</dbReference>
<dbReference type="GO" id="GO:0005506">
    <property type="term" value="F:iron ion binding"/>
    <property type="evidence" value="ECO:0007669"/>
    <property type="project" value="InterPro"/>
</dbReference>
<proteinExistence type="inferred from homology"/>
<dbReference type="GO" id="GO:0020037">
    <property type="term" value="F:heme binding"/>
    <property type="evidence" value="ECO:0007669"/>
    <property type="project" value="InterPro"/>
</dbReference>
<dbReference type="PANTHER" id="PTHR47947:SF62">
    <property type="entry name" value="CYTOCHROME P450, FAMILY 81, SUBFAMILY D, POLYPEPTIDE 5"/>
    <property type="match status" value="1"/>
</dbReference>
<dbReference type="EMBL" id="CM004398">
    <property type="protein sequence ID" value="OAY35593.1"/>
    <property type="molecule type" value="Genomic_DNA"/>
</dbReference>
<dbReference type="PRINTS" id="PR00463">
    <property type="entry name" value="EP450I"/>
</dbReference>
<dbReference type="InterPro" id="IPR036396">
    <property type="entry name" value="Cyt_P450_sf"/>
</dbReference>
<feature type="binding site" description="axial binding residue" evidence="11">
    <location>
        <position position="442"/>
    </location>
    <ligand>
        <name>heme</name>
        <dbReference type="ChEBI" id="CHEBI:30413"/>
    </ligand>
    <ligandPart>
        <name>Fe</name>
        <dbReference type="ChEBI" id="CHEBI:18248"/>
    </ligandPart>
</feature>
<evidence type="ECO:0000256" key="9">
    <source>
        <dbReference type="ARBA" id="ARBA00023033"/>
    </source>
</evidence>
<dbReference type="FunFam" id="1.10.630.10:FF:000023">
    <property type="entry name" value="Cytochrome P450 family protein"/>
    <property type="match status" value="1"/>
</dbReference>
<evidence type="ECO:0000256" key="4">
    <source>
        <dbReference type="ARBA" id="ARBA00022692"/>
    </source>
</evidence>
<dbReference type="GO" id="GO:0004497">
    <property type="term" value="F:monooxygenase activity"/>
    <property type="evidence" value="ECO:0007669"/>
    <property type="project" value="UniProtKB-KW"/>
</dbReference>
<dbReference type="InterPro" id="IPR017972">
    <property type="entry name" value="Cyt_P450_CS"/>
</dbReference>
<keyword evidence="9 12" id="KW-0503">Monooxygenase</keyword>
<evidence type="ECO:0000256" key="3">
    <source>
        <dbReference type="ARBA" id="ARBA00022617"/>
    </source>
</evidence>
<evidence type="ECO:0000256" key="10">
    <source>
        <dbReference type="ARBA" id="ARBA00023136"/>
    </source>
</evidence>
<evidence type="ECO:0000256" key="2">
    <source>
        <dbReference type="ARBA" id="ARBA00010617"/>
    </source>
</evidence>
<dbReference type="SUPFAM" id="SSF48264">
    <property type="entry name" value="Cytochrome P450"/>
    <property type="match status" value="1"/>
</dbReference>
<evidence type="ECO:0000256" key="7">
    <source>
        <dbReference type="ARBA" id="ARBA00023002"/>
    </source>
</evidence>
<keyword evidence="8 11" id="KW-0408">Iron</keyword>
<evidence type="ECO:0000256" key="6">
    <source>
        <dbReference type="ARBA" id="ARBA00022989"/>
    </source>
</evidence>
<sequence>MLEPKMEDHMLLYSSLLILFLLLAFKLLSNSSRNKNLPPSPPSLPILGHLHLLKQPLHRNLQTLSKIYGPIISLRFGPRLVVLVSSPLAVKECFTKNDIIFANRPKTLAGKYVGYNNTMLGTDSYGEHWRNLRRIGTLEIFSSHRLNLCLDARRDEIKILLCKLYRASCHGFAKVEMRSMFMELTYNILMRMISGKRYYGKEVDGVEEARRFKKIVEETSKCSEVANIEDFFPILKWIDCRGLIKRMKRVGKESDMVLQALLDEQRSGDSKTRDNMISHLLSLQELQPQYYTDEIIKGLILIIMLAGTDTSAATLEWTMSNLLNHPRVLQKARAEITAEVGQGRLIDESDLSKLPYLQAIISETLRLYPVAPLLLPHMSSENCSIGGYDVPKDTMLLINAWAIHRDPEIWDDPESFIPERLENGAGADSCKILPFGFGRRACPGMGLANRVMGLALGSLIQCFEWERIGGEEIDMKEASGLSMHKAQPLVAMCRPWHFVDGVFIGEEI</sequence>
<dbReference type="GO" id="GO:0016020">
    <property type="term" value="C:membrane"/>
    <property type="evidence" value="ECO:0007669"/>
    <property type="project" value="UniProtKB-SubCell"/>
</dbReference>
<dbReference type="Proteomes" id="UP000091857">
    <property type="component" value="Chromosome 12"/>
</dbReference>
<dbReference type="CDD" id="cd20653">
    <property type="entry name" value="CYP81"/>
    <property type="match status" value="1"/>
</dbReference>
<comment type="subcellular location">
    <subcellularLocation>
        <location evidence="1">Membrane</location>
        <topology evidence="1">Single-pass membrane protein</topology>
    </subcellularLocation>
</comment>
<keyword evidence="3 11" id="KW-0349">Heme</keyword>
<evidence type="ECO:0000256" key="11">
    <source>
        <dbReference type="PIRSR" id="PIRSR602401-1"/>
    </source>
</evidence>
<accession>A0A2C9UVQ4</accession>
<dbReference type="PROSITE" id="PS00086">
    <property type="entry name" value="CYTOCHROME_P450"/>
    <property type="match status" value="1"/>
</dbReference>
<dbReference type="AlphaFoldDB" id="A0A2C9UVQ4"/>
<name>A0A2C9UVQ4_MANES</name>
<keyword evidence="4" id="KW-0812">Transmembrane</keyword>